<gene>
    <name evidence="2" type="ORF">AAHA92_32564</name>
</gene>
<comment type="caution">
    <text evidence="2">The sequence shown here is derived from an EMBL/GenBank/DDBJ whole genome shotgun (WGS) entry which is preliminary data.</text>
</comment>
<keyword evidence="3" id="KW-1185">Reference proteome</keyword>
<name>A0ABD1FL66_SALDI</name>
<sequence length="213" mass="23396">MLSSSSSSISPSPPLPSPPTTKNNPPKPQSPDRPRFSTASNPSTSTSLRRRKIPPSTTNKSQIPTPTTSSPFPSKPPSIFNNFEDADVEEKDAEENLEKSIDEVYSQLTTDSHFSRTKSDTKLTTGEIPAKLATKMRKSASVKSAFSHFEEGGIVEARRPATVREGVSARAAEVEEGCVDAKADDFINRFKQQLKLQRLDSIIKYKDMIGRGR</sequence>
<feature type="region of interest" description="Disordered" evidence="1">
    <location>
        <begin position="1"/>
        <end position="95"/>
    </location>
</feature>
<evidence type="ECO:0000313" key="2">
    <source>
        <dbReference type="EMBL" id="KAL1532576.1"/>
    </source>
</evidence>
<feature type="compositionally biased region" description="Pro residues" evidence="1">
    <location>
        <begin position="11"/>
        <end position="29"/>
    </location>
</feature>
<dbReference type="PANTHER" id="PTHR33098:SF53">
    <property type="entry name" value="OS05G0540900 PROTEIN"/>
    <property type="match status" value="1"/>
</dbReference>
<dbReference type="Pfam" id="PF05553">
    <property type="entry name" value="DUF761"/>
    <property type="match status" value="1"/>
</dbReference>
<dbReference type="AlphaFoldDB" id="A0ABD1FL66"/>
<organism evidence="2 3">
    <name type="scientific">Salvia divinorum</name>
    <name type="common">Maria pastora</name>
    <name type="synonym">Diviner's sage</name>
    <dbReference type="NCBI Taxonomy" id="28513"/>
    <lineage>
        <taxon>Eukaryota</taxon>
        <taxon>Viridiplantae</taxon>
        <taxon>Streptophyta</taxon>
        <taxon>Embryophyta</taxon>
        <taxon>Tracheophyta</taxon>
        <taxon>Spermatophyta</taxon>
        <taxon>Magnoliopsida</taxon>
        <taxon>eudicotyledons</taxon>
        <taxon>Gunneridae</taxon>
        <taxon>Pentapetalae</taxon>
        <taxon>asterids</taxon>
        <taxon>lamiids</taxon>
        <taxon>Lamiales</taxon>
        <taxon>Lamiaceae</taxon>
        <taxon>Nepetoideae</taxon>
        <taxon>Mentheae</taxon>
        <taxon>Salviinae</taxon>
        <taxon>Salvia</taxon>
        <taxon>Salvia subgen. Calosphace</taxon>
    </lineage>
</organism>
<feature type="compositionally biased region" description="Acidic residues" evidence="1">
    <location>
        <begin position="84"/>
        <end position="93"/>
    </location>
</feature>
<accession>A0ABD1FL66</accession>
<proteinExistence type="predicted"/>
<evidence type="ECO:0000313" key="3">
    <source>
        <dbReference type="Proteomes" id="UP001567538"/>
    </source>
</evidence>
<dbReference type="PANTHER" id="PTHR33098">
    <property type="entry name" value="COTTON FIBER (DUF761)"/>
    <property type="match status" value="1"/>
</dbReference>
<dbReference type="EMBL" id="JBEAFC010000014">
    <property type="protein sequence ID" value="KAL1532576.1"/>
    <property type="molecule type" value="Genomic_DNA"/>
</dbReference>
<dbReference type="Proteomes" id="UP001567538">
    <property type="component" value="Unassembled WGS sequence"/>
</dbReference>
<feature type="compositionally biased region" description="Low complexity" evidence="1">
    <location>
        <begin position="1"/>
        <end position="10"/>
    </location>
</feature>
<protein>
    <submittedName>
        <fullName evidence="2">Pathogen-associated molecular patterns-induced protein A70-like</fullName>
    </submittedName>
</protein>
<feature type="compositionally biased region" description="Polar residues" evidence="1">
    <location>
        <begin position="37"/>
        <end position="47"/>
    </location>
</feature>
<dbReference type="InterPro" id="IPR008480">
    <property type="entry name" value="DUF761_pln"/>
</dbReference>
<reference evidence="2 3" key="1">
    <citation type="submission" date="2024-06" db="EMBL/GenBank/DDBJ databases">
        <title>A chromosome level genome sequence of Diviner's sage (Salvia divinorum).</title>
        <authorList>
            <person name="Ford S.A."/>
            <person name="Ro D.-K."/>
            <person name="Ness R.W."/>
            <person name="Phillips M.A."/>
        </authorList>
    </citation>
    <scope>NUCLEOTIDE SEQUENCE [LARGE SCALE GENOMIC DNA]</scope>
    <source>
        <strain evidence="2">SAF-2024a</strain>
        <tissue evidence="2">Leaf</tissue>
    </source>
</reference>
<evidence type="ECO:0000256" key="1">
    <source>
        <dbReference type="SAM" id="MobiDB-lite"/>
    </source>
</evidence>